<dbReference type="GO" id="GO:0004803">
    <property type="term" value="F:transposase activity"/>
    <property type="evidence" value="ECO:0007669"/>
    <property type="project" value="InterPro"/>
</dbReference>
<gene>
    <name evidence="1" type="ORF">RED65_03190</name>
</gene>
<sequence>MNDKISLDLANHYYLLQLPGTQGQLLFPSVFAYDVFLHQLQNIEGVHIHAYALFPDSATILVHCDSAPSLWIDRFMLNYNNWYQEVTGYSGFVFDDQHQTHQLVQPRLLPRLVKYVHHIPVKQKYCTAPQQYIYSSFHDYMSVRITGVEIDTVLSTISPHFGQRVRRFFDYMTDTTRDIDAIKTHDYYHAYADQAYLAKALSQYQSRAHIEYDDTHWHPIWNQCLQQLSRLLDLSEDYLTGRSRHHHFVDAHFLMAWCFINCFEGPVYYAAKQLDYDETSIRLNIKGIELHHRAQFLKNIKHKLAPTHAA</sequence>
<dbReference type="GO" id="GO:0006313">
    <property type="term" value="P:DNA transposition"/>
    <property type="evidence" value="ECO:0007669"/>
    <property type="project" value="InterPro"/>
</dbReference>
<protein>
    <submittedName>
        <fullName evidence="1">Uncharacterized protein</fullName>
    </submittedName>
</protein>
<dbReference type="Gene3D" id="3.30.70.1290">
    <property type="entry name" value="Transposase IS200-like"/>
    <property type="match status" value="1"/>
</dbReference>
<dbReference type="Proteomes" id="UP000004263">
    <property type="component" value="Unassembled WGS sequence"/>
</dbReference>
<organism evidence="1 2">
    <name type="scientific">Bermanella marisrubri</name>
    <dbReference type="NCBI Taxonomy" id="207949"/>
    <lineage>
        <taxon>Bacteria</taxon>
        <taxon>Pseudomonadati</taxon>
        <taxon>Pseudomonadota</taxon>
        <taxon>Gammaproteobacteria</taxon>
        <taxon>Oceanospirillales</taxon>
        <taxon>Oceanospirillaceae</taxon>
        <taxon>Bermanella</taxon>
    </lineage>
</organism>
<evidence type="ECO:0000313" key="2">
    <source>
        <dbReference type="Proteomes" id="UP000004263"/>
    </source>
</evidence>
<dbReference type="OrthoDB" id="9814067at2"/>
<dbReference type="AlphaFoldDB" id="Q1MXS4"/>
<dbReference type="EMBL" id="AAQH01000034">
    <property type="protein sequence ID" value="EAT10777.1"/>
    <property type="molecule type" value="Genomic_DNA"/>
</dbReference>
<dbReference type="RefSeq" id="WP_007019103.1">
    <property type="nucleotide sequence ID" value="NZ_CH724120.1"/>
</dbReference>
<dbReference type="GO" id="GO:0003677">
    <property type="term" value="F:DNA binding"/>
    <property type="evidence" value="ECO:0007669"/>
    <property type="project" value="InterPro"/>
</dbReference>
<reference evidence="1 2" key="1">
    <citation type="submission" date="2006-03" db="EMBL/GenBank/DDBJ databases">
        <authorList>
            <person name="Pinhassi J."/>
            <person name="Pedros-Alio C."/>
            <person name="Ferriera S."/>
            <person name="Johnson J."/>
            <person name="Kravitz S."/>
            <person name="Halpern A."/>
            <person name="Remington K."/>
            <person name="Beeson K."/>
            <person name="Tran B."/>
            <person name="Rogers Y.-H."/>
            <person name="Friedman R."/>
            <person name="Venter J.C."/>
        </authorList>
    </citation>
    <scope>NUCLEOTIDE SEQUENCE [LARGE SCALE GENOMIC DNA]</scope>
    <source>
        <strain evidence="1 2">RED65</strain>
    </source>
</reference>
<accession>Q1MXS4</accession>
<name>Q1MXS4_9GAMM</name>
<keyword evidence="2" id="KW-1185">Reference proteome</keyword>
<proteinExistence type="predicted"/>
<dbReference type="STRING" id="207949.RED65_03190"/>
<evidence type="ECO:0000313" key="1">
    <source>
        <dbReference type="EMBL" id="EAT10777.1"/>
    </source>
</evidence>
<dbReference type="HOGENOM" id="CLU_896204_0_0_6"/>
<comment type="caution">
    <text evidence="1">The sequence shown here is derived from an EMBL/GenBank/DDBJ whole genome shotgun (WGS) entry which is preliminary data.</text>
</comment>
<dbReference type="InterPro" id="IPR036515">
    <property type="entry name" value="Transposase_17_sf"/>
</dbReference>